<dbReference type="Proteomes" id="UP000238426">
    <property type="component" value="Unassembled WGS sequence"/>
</dbReference>
<evidence type="ECO:0000313" key="1">
    <source>
        <dbReference type="EMBL" id="PSG90883.1"/>
    </source>
</evidence>
<accession>A0A2T1NEK5</accession>
<gene>
    <name evidence="1" type="ORF">C7H52_06310</name>
</gene>
<proteinExistence type="predicted"/>
<dbReference type="AlphaFoldDB" id="A0A2T1NEK5"/>
<keyword evidence="2" id="KW-1185">Reference proteome</keyword>
<dbReference type="RefSeq" id="WP_106463024.1">
    <property type="nucleotide sequence ID" value="NZ_PXOQ01000007.1"/>
</dbReference>
<sequence>MKTATDGLVMVGSAGAGFATGRGVNAMYPEKKQTSGLAKIATFALAVAVVASVKGDDMASKAIKGFAGGFGGEKLLSGVSDLMEDNAMLSPKADDDEATKFAQRALGMPTYVGTEPPREPAEVKRLVFPALNQAHQEEIIQMQEVAQNAYEPKLKFV</sequence>
<reference evidence="1 2" key="1">
    <citation type="submission" date="2018-03" db="EMBL/GenBank/DDBJ databases">
        <title>Mesoflavibacter sp. HG37 and Mesoflavibacter sp. HG96 sp.nov., two marine bacteria isolated from seawater of Western Pacific Ocean.</title>
        <authorList>
            <person name="Cheng H."/>
            <person name="Wu Y.-H."/>
            <person name="Guo L.-L."/>
            <person name="Xu X.-W."/>
        </authorList>
    </citation>
    <scope>NUCLEOTIDE SEQUENCE [LARGE SCALE GENOMIC DNA]</scope>
    <source>
        <strain evidence="1 2">KCTC 32269</strain>
    </source>
</reference>
<evidence type="ECO:0000313" key="2">
    <source>
        <dbReference type="Proteomes" id="UP000238426"/>
    </source>
</evidence>
<comment type="caution">
    <text evidence="1">The sequence shown here is derived from an EMBL/GenBank/DDBJ whole genome shotgun (WGS) entry which is preliminary data.</text>
</comment>
<dbReference type="EMBL" id="PXOQ01000007">
    <property type="protein sequence ID" value="PSG90883.1"/>
    <property type="molecule type" value="Genomic_DNA"/>
</dbReference>
<name>A0A2T1NEK5_9FLAO</name>
<protein>
    <submittedName>
        <fullName evidence="1">Uncharacterized protein</fullName>
    </submittedName>
</protein>
<organism evidence="1 2">
    <name type="scientific">Aurantibacter aestuarii</name>
    <dbReference type="NCBI Taxonomy" id="1266046"/>
    <lineage>
        <taxon>Bacteria</taxon>
        <taxon>Pseudomonadati</taxon>
        <taxon>Bacteroidota</taxon>
        <taxon>Flavobacteriia</taxon>
        <taxon>Flavobacteriales</taxon>
        <taxon>Flavobacteriaceae</taxon>
        <taxon>Aurantibacter</taxon>
    </lineage>
</organism>